<dbReference type="GO" id="GO:0015293">
    <property type="term" value="F:symporter activity"/>
    <property type="evidence" value="ECO:0007669"/>
    <property type="project" value="UniProtKB-KW"/>
</dbReference>
<dbReference type="NCBIfam" id="NF001923">
    <property type="entry name" value="PRK00701.1"/>
    <property type="match status" value="1"/>
</dbReference>
<feature type="transmembrane region" description="Helical" evidence="7">
    <location>
        <begin position="94"/>
        <end position="114"/>
    </location>
</feature>
<keyword evidence="6 7" id="KW-0472">Membrane</keyword>
<dbReference type="Pfam" id="PF01566">
    <property type="entry name" value="Nramp"/>
    <property type="match status" value="1"/>
</dbReference>
<dbReference type="GO" id="GO:0005384">
    <property type="term" value="F:manganese ion transmembrane transporter activity"/>
    <property type="evidence" value="ECO:0007669"/>
    <property type="project" value="TreeGrafter"/>
</dbReference>
<dbReference type="GO" id="GO:0005886">
    <property type="term" value="C:plasma membrane"/>
    <property type="evidence" value="ECO:0007669"/>
    <property type="project" value="TreeGrafter"/>
</dbReference>
<feature type="transmembrane region" description="Helical" evidence="7">
    <location>
        <begin position="335"/>
        <end position="353"/>
    </location>
</feature>
<dbReference type="NCBIfam" id="NF037982">
    <property type="entry name" value="Nramp_1"/>
    <property type="match status" value="1"/>
</dbReference>
<feature type="transmembrane region" description="Helical" evidence="7">
    <location>
        <begin position="359"/>
        <end position="380"/>
    </location>
</feature>
<dbReference type="PANTHER" id="PTHR11706">
    <property type="entry name" value="SOLUTE CARRIER PROTEIN FAMILY 11 MEMBER"/>
    <property type="match status" value="1"/>
</dbReference>
<protein>
    <submittedName>
        <fullName evidence="8">Manganese transport protein</fullName>
    </submittedName>
</protein>
<keyword evidence="3 7" id="KW-0812">Transmembrane</keyword>
<feature type="transmembrane region" description="Helical" evidence="7">
    <location>
        <begin position="292"/>
        <end position="315"/>
    </location>
</feature>
<keyword evidence="9" id="KW-1185">Reference proteome</keyword>
<keyword evidence="4" id="KW-0769">Symport</keyword>
<comment type="subcellular location">
    <subcellularLocation>
        <location evidence="1">Membrane</location>
        <topology evidence="1">Multi-pass membrane protein</topology>
    </subcellularLocation>
</comment>
<evidence type="ECO:0000256" key="7">
    <source>
        <dbReference type="SAM" id="Phobius"/>
    </source>
</evidence>
<evidence type="ECO:0000313" key="9">
    <source>
        <dbReference type="Proteomes" id="UP000183371"/>
    </source>
</evidence>
<evidence type="ECO:0000256" key="2">
    <source>
        <dbReference type="ARBA" id="ARBA00022448"/>
    </source>
</evidence>
<evidence type="ECO:0000256" key="1">
    <source>
        <dbReference type="ARBA" id="ARBA00004141"/>
    </source>
</evidence>
<dbReference type="InterPro" id="IPR001046">
    <property type="entry name" value="NRAMP_fam"/>
</dbReference>
<evidence type="ECO:0000256" key="5">
    <source>
        <dbReference type="ARBA" id="ARBA00022989"/>
    </source>
</evidence>
<feature type="transmembrane region" description="Helical" evidence="7">
    <location>
        <begin position="203"/>
        <end position="224"/>
    </location>
</feature>
<feature type="transmembrane region" description="Helical" evidence="7">
    <location>
        <begin position="245"/>
        <end position="272"/>
    </location>
</feature>
<dbReference type="AlphaFoldDB" id="A0A1I7DZ84"/>
<evidence type="ECO:0000313" key="8">
    <source>
        <dbReference type="EMBL" id="SFU16979.1"/>
    </source>
</evidence>
<dbReference type="RefSeq" id="WP_054785660.1">
    <property type="nucleotide sequence ID" value="NZ_FPBD01000014.1"/>
</dbReference>
<feature type="transmembrane region" description="Helical" evidence="7">
    <location>
        <begin position="21"/>
        <end position="39"/>
    </location>
</feature>
<keyword evidence="2" id="KW-0813">Transport</keyword>
<evidence type="ECO:0000256" key="4">
    <source>
        <dbReference type="ARBA" id="ARBA00022847"/>
    </source>
</evidence>
<reference evidence="9" key="1">
    <citation type="submission" date="2016-10" db="EMBL/GenBank/DDBJ databases">
        <authorList>
            <person name="Varghese N."/>
            <person name="Submissions S."/>
        </authorList>
    </citation>
    <scope>NUCLEOTIDE SEQUENCE [LARGE SCALE GENOMIC DNA]</scope>
    <source>
        <strain evidence="9">DSM 17465</strain>
    </source>
</reference>
<dbReference type="GO" id="GO:0034755">
    <property type="term" value="P:iron ion transmembrane transport"/>
    <property type="evidence" value="ECO:0007669"/>
    <property type="project" value="TreeGrafter"/>
</dbReference>
<dbReference type="Proteomes" id="UP000183371">
    <property type="component" value="Unassembled WGS sequence"/>
</dbReference>
<sequence length="428" mass="46479">MSLTEKTRQELTAVLVGKRRSLWSKFLFAGPAIIASIAYVDPGNYATNIQAGAGYGYKLLWVVLLANLIAMLFQGLSARLGIVTGKNLAELCRITFPFHIVIFMWFASELAAMATDLAEFLGGAIGISLLLNIPILQAMAMVGIITYLILTFDRFGFRPTELIIAFMVIIITLCFLTELLIVPVSWKSVFDNVFIPTVPDLDALTIVVGIIGATIMPHAIYLHSDLSIDRAIVRNEDHRKRLLKFTNIEVVLALGVAGFVNIAMVILAAGAFHSDFSYVADIESAYHLLTPLLGGAAAAVFLSSLITSGVSSSVVGTMAGQMIMQGFLEYKIPIWIRRLVTMIPAFVIVVFGVNATQALVLSQVVLSITLPVPMIALIFFVTRKSIMNNYAITPFVGIWAILGTGIVLGLNFVLLADVFGVPVPLYFV</sequence>
<organism evidence="8 9">
    <name type="scientific">Pseudovibrio denitrificans</name>
    <dbReference type="NCBI Taxonomy" id="258256"/>
    <lineage>
        <taxon>Bacteria</taxon>
        <taxon>Pseudomonadati</taxon>
        <taxon>Pseudomonadota</taxon>
        <taxon>Alphaproteobacteria</taxon>
        <taxon>Hyphomicrobiales</taxon>
        <taxon>Stappiaceae</taxon>
        <taxon>Pseudovibrio</taxon>
    </lineage>
</organism>
<proteinExistence type="predicted"/>
<evidence type="ECO:0000256" key="3">
    <source>
        <dbReference type="ARBA" id="ARBA00022692"/>
    </source>
</evidence>
<dbReference type="NCBIfam" id="TIGR01197">
    <property type="entry name" value="nramp"/>
    <property type="match status" value="1"/>
</dbReference>
<feature type="transmembrane region" description="Helical" evidence="7">
    <location>
        <begin position="162"/>
        <end position="183"/>
    </location>
</feature>
<feature type="transmembrane region" description="Helical" evidence="7">
    <location>
        <begin position="59"/>
        <end position="82"/>
    </location>
</feature>
<dbReference type="EMBL" id="FPBD01000014">
    <property type="protein sequence ID" value="SFU16979.1"/>
    <property type="molecule type" value="Genomic_DNA"/>
</dbReference>
<name>A0A1I7DZ84_9HYPH</name>
<evidence type="ECO:0000256" key="6">
    <source>
        <dbReference type="ARBA" id="ARBA00023136"/>
    </source>
</evidence>
<feature type="transmembrane region" description="Helical" evidence="7">
    <location>
        <begin position="392"/>
        <end position="416"/>
    </location>
</feature>
<dbReference type="PANTHER" id="PTHR11706:SF33">
    <property type="entry name" value="NATURAL RESISTANCE-ASSOCIATED MACROPHAGE PROTEIN 2"/>
    <property type="match status" value="1"/>
</dbReference>
<dbReference type="GO" id="GO:0015086">
    <property type="term" value="F:cadmium ion transmembrane transporter activity"/>
    <property type="evidence" value="ECO:0007669"/>
    <property type="project" value="TreeGrafter"/>
</dbReference>
<keyword evidence="5 7" id="KW-1133">Transmembrane helix</keyword>
<accession>A0A1I7DZ84</accession>
<feature type="transmembrane region" description="Helical" evidence="7">
    <location>
        <begin position="120"/>
        <end position="150"/>
    </location>
</feature>
<dbReference type="PRINTS" id="PR00447">
    <property type="entry name" value="NATRESASSCMP"/>
</dbReference>
<gene>
    <name evidence="8" type="ORF">SAMN05444141_1146</name>
</gene>